<organism evidence="1 2">
    <name type="scientific">Acer negundo</name>
    <name type="common">Box elder</name>
    <dbReference type="NCBI Taxonomy" id="4023"/>
    <lineage>
        <taxon>Eukaryota</taxon>
        <taxon>Viridiplantae</taxon>
        <taxon>Streptophyta</taxon>
        <taxon>Embryophyta</taxon>
        <taxon>Tracheophyta</taxon>
        <taxon>Spermatophyta</taxon>
        <taxon>Magnoliopsida</taxon>
        <taxon>eudicotyledons</taxon>
        <taxon>Gunneridae</taxon>
        <taxon>Pentapetalae</taxon>
        <taxon>rosids</taxon>
        <taxon>malvids</taxon>
        <taxon>Sapindales</taxon>
        <taxon>Sapindaceae</taxon>
        <taxon>Hippocastanoideae</taxon>
        <taxon>Acereae</taxon>
        <taxon>Acer</taxon>
    </lineage>
</organism>
<dbReference type="AlphaFoldDB" id="A0AAD5IXS1"/>
<dbReference type="Proteomes" id="UP001064489">
    <property type="component" value="Chromosome 5"/>
</dbReference>
<evidence type="ECO:0000313" key="1">
    <source>
        <dbReference type="EMBL" id="KAI9178611.1"/>
    </source>
</evidence>
<proteinExistence type="predicted"/>
<reference evidence="1" key="2">
    <citation type="submission" date="2023-02" db="EMBL/GenBank/DDBJ databases">
        <authorList>
            <person name="Swenson N.G."/>
            <person name="Wegrzyn J.L."/>
            <person name="Mcevoy S.L."/>
        </authorList>
    </citation>
    <scope>NUCLEOTIDE SEQUENCE</scope>
    <source>
        <strain evidence="1">91603</strain>
        <tissue evidence="1">Leaf</tissue>
    </source>
</reference>
<keyword evidence="2" id="KW-1185">Reference proteome</keyword>
<comment type="caution">
    <text evidence="1">The sequence shown here is derived from an EMBL/GenBank/DDBJ whole genome shotgun (WGS) entry which is preliminary data.</text>
</comment>
<reference evidence="1" key="1">
    <citation type="journal article" date="2022" name="Plant J.">
        <title>Strategies of tolerance reflected in two North American maple genomes.</title>
        <authorList>
            <person name="McEvoy S.L."/>
            <person name="Sezen U.U."/>
            <person name="Trouern-Trend A."/>
            <person name="McMahon S.M."/>
            <person name="Schaberg P.G."/>
            <person name="Yang J."/>
            <person name="Wegrzyn J.L."/>
            <person name="Swenson N.G."/>
        </authorList>
    </citation>
    <scope>NUCLEOTIDE SEQUENCE</scope>
    <source>
        <strain evidence="1">91603</strain>
    </source>
</reference>
<evidence type="ECO:0000313" key="2">
    <source>
        <dbReference type="Proteomes" id="UP001064489"/>
    </source>
</evidence>
<gene>
    <name evidence="1" type="ORF">LWI28_028519</name>
</gene>
<dbReference type="EMBL" id="JAJSOW010000102">
    <property type="protein sequence ID" value="KAI9178611.1"/>
    <property type="molecule type" value="Genomic_DNA"/>
</dbReference>
<accession>A0AAD5IXS1</accession>
<sequence length="86" mass="9466">MLLTGGWKVLLNVVPDFWNDASALLKSGSASCSLLLCNSHFEVHNLKLVICISSISANELNLGFSRLRLRGCEIVETQEVVTEFVD</sequence>
<name>A0AAD5IXS1_ACENE</name>
<protein>
    <submittedName>
        <fullName evidence="1">Uncharacterized protein</fullName>
    </submittedName>
</protein>